<keyword evidence="4" id="KW-1185">Reference proteome</keyword>
<dbReference type="InterPro" id="IPR023393">
    <property type="entry name" value="START-like_dom_sf"/>
</dbReference>
<comment type="similarity">
    <text evidence="1">Belongs to the AHA1 family.</text>
</comment>
<evidence type="ECO:0000259" key="2">
    <source>
        <dbReference type="Pfam" id="PF08327"/>
    </source>
</evidence>
<dbReference type="STRING" id="872970.SAMN04488134_102236"/>
<dbReference type="SUPFAM" id="SSF55961">
    <property type="entry name" value="Bet v1-like"/>
    <property type="match status" value="1"/>
</dbReference>
<feature type="domain" description="Activator of Hsp90 ATPase homologue 1/2-like C-terminal" evidence="2">
    <location>
        <begin position="11"/>
        <end position="131"/>
    </location>
</feature>
<dbReference type="Proteomes" id="UP000199300">
    <property type="component" value="Unassembled WGS sequence"/>
</dbReference>
<evidence type="ECO:0000256" key="1">
    <source>
        <dbReference type="ARBA" id="ARBA00006817"/>
    </source>
</evidence>
<dbReference type="AlphaFoldDB" id="A0A1H8KB83"/>
<protein>
    <submittedName>
        <fullName evidence="3">Uncharacterized conserved protein YndB, AHSA1/START domain</fullName>
    </submittedName>
</protein>
<proteinExistence type="inferred from homology"/>
<dbReference type="InterPro" id="IPR013538">
    <property type="entry name" value="ASHA1/2-like_C"/>
</dbReference>
<reference evidence="3 4" key="1">
    <citation type="submission" date="2016-10" db="EMBL/GenBank/DDBJ databases">
        <authorList>
            <person name="de Groot N.N."/>
        </authorList>
    </citation>
    <scope>NUCLEOTIDE SEQUENCE [LARGE SCALE GENOMIC DNA]</scope>
    <source>
        <strain evidence="3 4">CGMCC 1.10434</strain>
    </source>
</reference>
<dbReference type="Gene3D" id="3.30.530.20">
    <property type="match status" value="1"/>
</dbReference>
<dbReference type="RefSeq" id="WP_091495492.1">
    <property type="nucleotide sequence ID" value="NZ_FODJ01000002.1"/>
</dbReference>
<evidence type="ECO:0000313" key="4">
    <source>
        <dbReference type="Proteomes" id="UP000199300"/>
    </source>
</evidence>
<sequence>MANIEHLQKINTSIDLIYQALTTEEGLANVWTNSLSVTNEVNGFSSFYFGGEDRVKVRIIELKPDELVSWECVASDEEPEWIGTTITFELYKQENHAVVELTHAGWQEVSSCYRYCNYNWSMFLQSLKHYCEEGKGAPYQA</sequence>
<gene>
    <name evidence="3" type="ORF">SAMN04488134_102236</name>
</gene>
<dbReference type="Pfam" id="PF08327">
    <property type="entry name" value="AHSA1"/>
    <property type="match status" value="1"/>
</dbReference>
<dbReference type="OrthoDB" id="287565at2"/>
<accession>A0A1H8KB83</accession>
<evidence type="ECO:0000313" key="3">
    <source>
        <dbReference type="EMBL" id="SEN90269.1"/>
    </source>
</evidence>
<organism evidence="3 4">
    <name type="scientific">Amphibacillus marinus</name>
    <dbReference type="NCBI Taxonomy" id="872970"/>
    <lineage>
        <taxon>Bacteria</taxon>
        <taxon>Bacillati</taxon>
        <taxon>Bacillota</taxon>
        <taxon>Bacilli</taxon>
        <taxon>Bacillales</taxon>
        <taxon>Bacillaceae</taxon>
        <taxon>Amphibacillus</taxon>
    </lineage>
</organism>
<dbReference type="CDD" id="cd07814">
    <property type="entry name" value="SRPBCC_CalC_Aha1-like"/>
    <property type="match status" value="1"/>
</dbReference>
<name>A0A1H8KB83_9BACI</name>
<dbReference type="EMBL" id="FODJ01000002">
    <property type="protein sequence ID" value="SEN90269.1"/>
    <property type="molecule type" value="Genomic_DNA"/>
</dbReference>